<proteinExistence type="predicted"/>
<dbReference type="PANTHER" id="PTHR42919:SF8">
    <property type="entry name" value="N-ALPHA-ACETYLTRANSFERASE 50"/>
    <property type="match status" value="1"/>
</dbReference>
<keyword evidence="1" id="KW-0808">Transferase</keyword>
<protein>
    <submittedName>
        <fullName evidence="4">N-acetyltransferase</fullName>
    </submittedName>
</protein>
<dbReference type="PANTHER" id="PTHR42919">
    <property type="entry name" value="N-ALPHA-ACETYLTRANSFERASE"/>
    <property type="match status" value="1"/>
</dbReference>
<accession>A0A8J2TU86</accession>
<dbReference type="GO" id="GO:0016747">
    <property type="term" value="F:acyltransferase activity, transferring groups other than amino-acyl groups"/>
    <property type="evidence" value="ECO:0007669"/>
    <property type="project" value="InterPro"/>
</dbReference>
<evidence type="ECO:0000313" key="5">
    <source>
        <dbReference type="Proteomes" id="UP000598120"/>
    </source>
</evidence>
<dbReference type="Pfam" id="PF00583">
    <property type="entry name" value="Acetyltransf_1"/>
    <property type="match status" value="1"/>
</dbReference>
<dbReference type="Gene3D" id="3.40.630.30">
    <property type="match status" value="1"/>
</dbReference>
<dbReference type="InterPro" id="IPR000182">
    <property type="entry name" value="GNAT_dom"/>
</dbReference>
<evidence type="ECO:0000256" key="1">
    <source>
        <dbReference type="ARBA" id="ARBA00022679"/>
    </source>
</evidence>
<reference evidence="4 5" key="1">
    <citation type="journal article" date="2014" name="Int. J. Syst. Evol. Microbiol.">
        <title>Complete genome sequence of Corynebacterium casei LMG S-19264T (=DSM 44701T), isolated from a smear-ripened cheese.</title>
        <authorList>
            <consortium name="US DOE Joint Genome Institute (JGI-PGF)"/>
            <person name="Walter F."/>
            <person name="Albersmeier A."/>
            <person name="Kalinowski J."/>
            <person name="Ruckert C."/>
        </authorList>
    </citation>
    <scope>NUCLEOTIDE SEQUENCE [LARGE SCALE GENOMIC DNA]</scope>
    <source>
        <strain evidence="4 5">CGMCC 1.15295</strain>
    </source>
</reference>
<dbReference type="AlphaFoldDB" id="A0A8J2TU86"/>
<sequence>MNTIIRATVKDAKLLVNIGKTSFIESHGMSASKEDIDAYVSLKFNETTFTEELQDSKNHFYIIYHNETAIGYSKIIFDVPHKNIDYKNVTKLERLYLLSDYHHLKLGLELFNFNVQISKKHQQAGMWLFVWIENTKAIKFYNNFGFKIIGSHDFEISKTHSNPNHQMLLTY</sequence>
<keyword evidence="5" id="KW-1185">Reference proteome</keyword>
<evidence type="ECO:0000313" key="4">
    <source>
        <dbReference type="EMBL" id="GFZ84354.1"/>
    </source>
</evidence>
<dbReference type="InterPro" id="IPR051556">
    <property type="entry name" value="N-term/lysine_N-AcTrnsfr"/>
</dbReference>
<organism evidence="4 5">
    <name type="scientific">Aquaticitalea lipolytica</name>
    <dbReference type="NCBI Taxonomy" id="1247562"/>
    <lineage>
        <taxon>Bacteria</taxon>
        <taxon>Pseudomonadati</taxon>
        <taxon>Bacteroidota</taxon>
        <taxon>Flavobacteriia</taxon>
        <taxon>Flavobacteriales</taxon>
        <taxon>Flavobacteriaceae</taxon>
        <taxon>Aquaticitalea</taxon>
    </lineage>
</organism>
<dbReference type="PROSITE" id="PS51186">
    <property type="entry name" value="GNAT"/>
    <property type="match status" value="1"/>
</dbReference>
<keyword evidence="2" id="KW-0012">Acyltransferase</keyword>
<evidence type="ECO:0000259" key="3">
    <source>
        <dbReference type="PROSITE" id="PS51186"/>
    </source>
</evidence>
<evidence type="ECO:0000256" key="2">
    <source>
        <dbReference type="ARBA" id="ARBA00023315"/>
    </source>
</evidence>
<dbReference type="RefSeq" id="WP_188605627.1">
    <property type="nucleotide sequence ID" value="NZ_BMIC01000002.1"/>
</dbReference>
<dbReference type="Proteomes" id="UP000598120">
    <property type="component" value="Unassembled WGS sequence"/>
</dbReference>
<comment type="caution">
    <text evidence="4">The sequence shown here is derived from an EMBL/GenBank/DDBJ whole genome shotgun (WGS) entry which is preliminary data.</text>
</comment>
<dbReference type="InterPro" id="IPR016181">
    <property type="entry name" value="Acyl_CoA_acyltransferase"/>
</dbReference>
<name>A0A8J2TU86_9FLAO</name>
<dbReference type="EMBL" id="BMIC01000002">
    <property type="protein sequence ID" value="GFZ84354.1"/>
    <property type="molecule type" value="Genomic_DNA"/>
</dbReference>
<dbReference type="SUPFAM" id="SSF55729">
    <property type="entry name" value="Acyl-CoA N-acyltransferases (Nat)"/>
    <property type="match status" value="1"/>
</dbReference>
<gene>
    <name evidence="4" type="primary">wecD</name>
    <name evidence="4" type="ORF">GCM10011531_13810</name>
</gene>
<feature type="domain" description="N-acetyltransferase" evidence="3">
    <location>
        <begin position="2"/>
        <end position="171"/>
    </location>
</feature>